<sequence>MSTQPPPNVSPAVPTDTSDHNQAGDPVRMPPLITEQTPETQNPPDSNPHQTPTDIVEKKKRAKLPRWIPYAFMFKDYDPAKDAAPTDGNEHNGGYNGKRFFYNINPMMPKELQDKLIQLETDRKDKPLVLYNPRLKTLTKQEFLDKPVHIANRIIMGIWPDSKGAKGMVSSLRASMDKYLMTQWGPEVHLGMASSWANFDSEVRTKVSYTLTTECHDRYGWPPALTKSVYENPIPDMHKQFLKKSAAWAENDQFSAEVLKATEDQGADRQDPPPQSAEAQPEATSPARPSPTKALEEVWVPKSAQSVSLTIKVNASQINQAVQAHSGSVTNTQMDNVGKLASMPPAPQPPAPQPHYHMPAPATTTRPMVITKPLSGTVTGGNGSQPPTPKRQLRVAEQGSAKKLRVTPTLTPQSSSETLADFQSPSGPPTMGSLTATMVGVQPTVANKKLYIRVKFNDSIIHTIRVYPGLTLAAVLSIMDVDDMSGVFIGRCSKDSESAAVILSEDTFPRMVRRLLKSNDVLVCYKMGSNTNTTDSDDDDFMGGLEEFGDLGVHSDTRMNEDDMADPTEAESHGFADDMDEQDDNHSEKTDSTVASEIPGSPEQAYNSYQHDIQVHNEEEPCEPIQEQDIPPIAARPGPSSRRVTPLPDLAQAAGATPRKEKPVKGGKKKANAIPAPATTNERPKRAAAAKKVEKFDNTPPQVVKQVEKQTVTQQGRKARAKETKPQNEAKNRLLAQLEN</sequence>
<reference evidence="2 3" key="1">
    <citation type="journal article" date="2018" name="Nat. Ecol. Evol.">
        <title>Pezizomycetes genomes reveal the molecular basis of ectomycorrhizal truffle lifestyle.</title>
        <authorList>
            <person name="Murat C."/>
            <person name="Payen T."/>
            <person name="Noel B."/>
            <person name="Kuo A."/>
            <person name="Morin E."/>
            <person name="Chen J."/>
            <person name="Kohler A."/>
            <person name="Krizsan K."/>
            <person name="Balestrini R."/>
            <person name="Da Silva C."/>
            <person name="Montanini B."/>
            <person name="Hainaut M."/>
            <person name="Levati E."/>
            <person name="Barry K.W."/>
            <person name="Belfiori B."/>
            <person name="Cichocki N."/>
            <person name="Clum A."/>
            <person name="Dockter R.B."/>
            <person name="Fauchery L."/>
            <person name="Guy J."/>
            <person name="Iotti M."/>
            <person name="Le Tacon F."/>
            <person name="Lindquist E.A."/>
            <person name="Lipzen A."/>
            <person name="Malagnac F."/>
            <person name="Mello A."/>
            <person name="Molinier V."/>
            <person name="Miyauchi S."/>
            <person name="Poulain J."/>
            <person name="Riccioni C."/>
            <person name="Rubini A."/>
            <person name="Sitrit Y."/>
            <person name="Splivallo R."/>
            <person name="Traeger S."/>
            <person name="Wang M."/>
            <person name="Zifcakova L."/>
            <person name="Wipf D."/>
            <person name="Zambonelli A."/>
            <person name="Paolocci F."/>
            <person name="Nowrousian M."/>
            <person name="Ottonello S."/>
            <person name="Baldrian P."/>
            <person name="Spatafora J.W."/>
            <person name="Henrissat B."/>
            <person name="Nagy L.G."/>
            <person name="Aury J.M."/>
            <person name="Wincker P."/>
            <person name="Grigoriev I.V."/>
            <person name="Bonfante P."/>
            <person name="Martin F.M."/>
        </authorList>
    </citation>
    <scope>NUCLEOTIDE SEQUENCE [LARGE SCALE GENOMIC DNA]</scope>
    <source>
        <strain evidence="2 3">RN42</strain>
    </source>
</reference>
<protein>
    <submittedName>
        <fullName evidence="2">Uncharacterized protein</fullName>
    </submittedName>
</protein>
<evidence type="ECO:0000313" key="2">
    <source>
        <dbReference type="EMBL" id="RPA82502.1"/>
    </source>
</evidence>
<feature type="compositionally biased region" description="Pro residues" evidence="1">
    <location>
        <begin position="344"/>
        <end position="353"/>
    </location>
</feature>
<dbReference type="AlphaFoldDB" id="A0A3N4I8T8"/>
<name>A0A3N4I8T8_ASCIM</name>
<keyword evidence="3" id="KW-1185">Reference proteome</keyword>
<organism evidence="2 3">
    <name type="scientific">Ascobolus immersus RN42</name>
    <dbReference type="NCBI Taxonomy" id="1160509"/>
    <lineage>
        <taxon>Eukaryota</taxon>
        <taxon>Fungi</taxon>
        <taxon>Dikarya</taxon>
        <taxon>Ascomycota</taxon>
        <taxon>Pezizomycotina</taxon>
        <taxon>Pezizomycetes</taxon>
        <taxon>Pezizales</taxon>
        <taxon>Ascobolaceae</taxon>
        <taxon>Ascobolus</taxon>
    </lineage>
</organism>
<feature type="region of interest" description="Disordered" evidence="1">
    <location>
        <begin position="1"/>
        <end position="58"/>
    </location>
</feature>
<gene>
    <name evidence="2" type="ORF">BJ508DRAFT_325503</name>
</gene>
<feature type="region of interest" description="Disordered" evidence="1">
    <location>
        <begin position="629"/>
        <end position="740"/>
    </location>
</feature>
<feature type="region of interest" description="Disordered" evidence="1">
    <location>
        <begin position="533"/>
        <end position="604"/>
    </location>
</feature>
<evidence type="ECO:0000313" key="3">
    <source>
        <dbReference type="Proteomes" id="UP000275078"/>
    </source>
</evidence>
<feature type="compositionally biased region" description="Basic and acidic residues" evidence="1">
    <location>
        <begin position="721"/>
        <end position="732"/>
    </location>
</feature>
<proteinExistence type="predicted"/>
<feature type="region of interest" description="Disordered" evidence="1">
    <location>
        <begin position="335"/>
        <end position="435"/>
    </location>
</feature>
<feature type="compositionally biased region" description="Polar residues" evidence="1">
    <location>
        <begin position="34"/>
        <end position="53"/>
    </location>
</feature>
<dbReference type="Proteomes" id="UP000275078">
    <property type="component" value="Unassembled WGS sequence"/>
</dbReference>
<accession>A0A3N4I8T8</accession>
<feature type="compositionally biased region" description="Polar residues" evidence="1">
    <location>
        <begin position="408"/>
        <end position="425"/>
    </location>
</feature>
<dbReference type="EMBL" id="ML119671">
    <property type="protein sequence ID" value="RPA82502.1"/>
    <property type="molecule type" value="Genomic_DNA"/>
</dbReference>
<evidence type="ECO:0000256" key="1">
    <source>
        <dbReference type="SAM" id="MobiDB-lite"/>
    </source>
</evidence>
<feature type="region of interest" description="Disordered" evidence="1">
    <location>
        <begin position="263"/>
        <end position="294"/>
    </location>
</feature>
<feature type="compositionally biased region" description="Low complexity" evidence="1">
    <location>
        <begin position="702"/>
        <end position="715"/>
    </location>
</feature>